<protein>
    <submittedName>
        <fullName evidence="1">Uncharacterized protein</fullName>
    </submittedName>
</protein>
<gene>
    <name evidence="1" type="ORF">CTRI78_v009269</name>
</gene>
<dbReference type="Gene3D" id="3.80.10.10">
    <property type="entry name" value="Ribonuclease Inhibitor"/>
    <property type="match status" value="1"/>
</dbReference>
<dbReference type="EMBL" id="RYZW01000124">
    <property type="protein sequence ID" value="TDZ44848.1"/>
    <property type="molecule type" value="Genomic_DNA"/>
</dbReference>
<sequence length="459" mass="52074">MERHYFLTLLTLPNEILEIISDDVHDLKDSPRSIVSLSLACRRLYTFATLAIYKTVRAVWHDDLPAPAARICNEKNTASLVRHLLVRFSKPEDWYETLNLSRLRASAATLGIDIPNEHHPYTTRELVCHRMALATILRAPNLVSLSIQPSVVDWCDHKWALRTDTTGDFFAASAKVQPSPALAKLRSLQIDKVGCIDKLRPWSSLAPNISSLTLKWLRATSNAAAEIRFDHVTTLHLDHPFFRGFNIRRFLSGFPQLSDFGFRWERRPYGGQGGAVDVVQALEAFHTQLKRLSLSCFVWPDRLKDLNSSELILSFEQFEQLETLKFDLTCAVDIQRTNTSYGPTIANTCLSSVVGMLPRSLLSLEIFDVFGLSRGCDEYESEALARRLKDRCPGMSTLLYTCHPGLVDDVAVVHDALVDQGIEVMLNDTDKSFFKEEYHHVADIPIKEMWLELQSGENW</sequence>
<keyword evidence="2" id="KW-1185">Reference proteome</keyword>
<reference evidence="1 2" key="1">
    <citation type="submission" date="2018-12" db="EMBL/GenBank/DDBJ databases">
        <title>Genome sequence and assembly of Colletotrichum trifolii.</title>
        <authorList>
            <person name="Gan P."/>
            <person name="Shirasu K."/>
        </authorList>
    </citation>
    <scope>NUCLEOTIDE SEQUENCE [LARGE SCALE GENOMIC DNA]</scope>
    <source>
        <strain evidence="1 2">543-2</strain>
    </source>
</reference>
<accession>A0A4R8QR37</accession>
<name>A0A4R8QR37_COLTR</name>
<organism evidence="1 2">
    <name type="scientific">Colletotrichum trifolii</name>
    <dbReference type="NCBI Taxonomy" id="5466"/>
    <lineage>
        <taxon>Eukaryota</taxon>
        <taxon>Fungi</taxon>
        <taxon>Dikarya</taxon>
        <taxon>Ascomycota</taxon>
        <taxon>Pezizomycotina</taxon>
        <taxon>Sordariomycetes</taxon>
        <taxon>Hypocreomycetidae</taxon>
        <taxon>Glomerellales</taxon>
        <taxon>Glomerellaceae</taxon>
        <taxon>Colletotrichum</taxon>
        <taxon>Colletotrichum orbiculare species complex</taxon>
    </lineage>
</organism>
<dbReference type="Proteomes" id="UP000295703">
    <property type="component" value="Unassembled WGS sequence"/>
</dbReference>
<proteinExistence type="predicted"/>
<dbReference type="STRING" id="5466.A0A4R8QR37"/>
<evidence type="ECO:0000313" key="1">
    <source>
        <dbReference type="EMBL" id="TDZ44848.1"/>
    </source>
</evidence>
<comment type="caution">
    <text evidence="1">The sequence shown here is derived from an EMBL/GenBank/DDBJ whole genome shotgun (WGS) entry which is preliminary data.</text>
</comment>
<dbReference type="InterPro" id="IPR032675">
    <property type="entry name" value="LRR_dom_sf"/>
</dbReference>
<evidence type="ECO:0000313" key="2">
    <source>
        <dbReference type="Proteomes" id="UP000295703"/>
    </source>
</evidence>
<dbReference type="AlphaFoldDB" id="A0A4R8QR37"/>